<feature type="non-terminal residue" evidence="2">
    <location>
        <position position="221"/>
    </location>
</feature>
<evidence type="ECO:0000313" key="2">
    <source>
        <dbReference type="EMBL" id="GAI38833.1"/>
    </source>
</evidence>
<organism evidence="2">
    <name type="scientific">marine sediment metagenome</name>
    <dbReference type="NCBI Taxonomy" id="412755"/>
    <lineage>
        <taxon>unclassified sequences</taxon>
        <taxon>metagenomes</taxon>
        <taxon>ecological metagenomes</taxon>
    </lineage>
</organism>
<comment type="caution">
    <text evidence="2">The sequence shown here is derived from an EMBL/GenBank/DDBJ whole genome shotgun (WGS) entry which is preliminary data.</text>
</comment>
<proteinExistence type="predicted"/>
<dbReference type="EMBL" id="BARV01027574">
    <property type="protein sequence ID" value="GAI38833.1"/>
    <property type="molecule type" value="Genomic_DNA"/>
</dbReference>
<feature type="domain" description="Putative endonuclease Z1" evidence="1">
    <location>
        <begin position="3"/>
        <end position="171"/>
    </location>
</feature>
<protein>
    <recommendedName>
        <fullName evidence="1">Putative endonuclease Z1 domain-containing protein</fullName>
    </recommendedName>
</protein>
<dbReference type="AlphaFoldDB" id="X1N5F8"/>
<evidence type="ECO:0000259" key="1">
    <source>
        <dbReference type="Pfam" id="PF10593"/>
    </source>
</evidence>
<sequence>MNTLKDKLVECANKKSLDLPNLIKQSYEDLFCSLELLGCQTPDYDEVADSVTLALKEGHLMVNKVNSENDVKQMLNESGQLTMMTPLNIFIGGQILDRGLTIDNLIGFYYGRRPGKFQQDTVLQHSRMFGNRQIEDLAVTRFYTPKPIYDVMKRINEFDMALRQAFEKGTQENGVVFIRKDQQNRIKPCSPNKIMLSTITTLTPSKRLLPWGFQTDYKTKS</sequence>
<gene>
    <name evidence="2" type="ORF">S06H3_44346</name>
</gene>
<name>X1N5F8_9ZZZZ</name>
<dbReference type="Pfam" id="PF10593">
    <property type="entry name" value="Z1"/>
    <property type="match status" value="1"/>
</dbReference>
<accession>X1N5F8</accession>
<dbReference type="InterPro" id="IPR018310">
    <property type="entry name" value="Put_endonuclease_Z1-dom"/>
</dbReference>
<reference evidence="2" key="1">
    <citation type="journal article" date="2014" name="Front. Microbiol.">
        <title>High frequency of phylogenetically diverse reductive dehalogenase-homologous genes in deep subseafloor sedimentary metagenomes.</title>
        <authorList>
            <person name="Kawai M."/>
            <person name="Futagami T."/>
            <person name="Toyoda A."/>
            <person name="Takaki Y."/>
            <person name="Nishi S."/>
            <person name="Hori S."/>
            <person name="Arai W."/>
            <person name="Tsubouchi T."/>
            <person name="Morono Y."/>
            <person name="Uchiyama I."/>
            <person name="Ito T."/>
            <person name="Fujiyama A."/>
            <person name="Inagaki F."/>
            <person name="Takami H."/>
        </authorList>
    </citation>
    <scope>NUCLEOTIDE SEQUENCE</scope>
    <source>
        <strain evidence="2">Expedition CK06-06</strain>
    </source>
</reference>